<reference evidence="10" key="1">
    <citation type="journal article" date="2023" name="Mol. Biol. Evol.">
        <title>Third-Generation Sequencing Reveals the Adaptive Role of the Epigenome in Three Deep-Sea Polychaetes.</title>
        <authorList>
            <person name="Perez M."/>
            <person name="Aroh O."/>
            <person name="Sun Y."/>
            <person name="Lan Y."/>
            <person name="Juniper S.K."/>
            <person name="Young C.R."/>
            <person name="Angers B."/>
            <person name="Qian P.Y."/>
        </authorList>
    </citation>
    <scope>NUCLEOTIDE SEQUENCE</scope>
    <source>
        <strain evidence="10">P08H-3</strain>
    </source>
</reference>
<dbReference type="PROSITE" id="PS00687">
    <property type="entry name" value="ALDEHYDE_DEHYDR_GLU"/>
    <property type="match status" value="1"/>
</dbReference>
<dbReference type="Gene3D" id="3.40.309.10">
    <property type="entry name" value="Aldehyde Dehydrogenase, Chain A, domain 2"/>
    <property type="match status" value="1"/>
</dbReference>
<evidence type="ECO:0000256" key="2">
    <source>
        <dbReference type="ARBA" id="ARBA00023002"/>
    </source>
</evidence>
<dbReference type="Pfam" id="PF00171">
    <property type="entry name" value="Aldedh"/>
    <property type="match status" value="1"/>
</dbReference>
<evidence type="ECO:0000256" key="8">
    <source>
        <dbReference type="SAM" id="Phobius"/>
    </source>
</evidence>
<evidence type="ECO:0000256" key="3">
    <source>
        <dbReference type="ARBA" id="ARBA00023027"/>
    </source>
</evidence>
<feature type="active site" evidence="5">
    <location>
        <position position="244"/>
    </location>
</feature>
<proteinExistence type="inferred from homology"/>
<dbReference type="PIRSF" id="PIRSF036492">
    <property type="entry name" value="ALDH"/>
    <property type="match status" value="1"/>
</dbReference>
<keyword evidence="8" id="KW-0812">Transmembrane</keyword>
<accession>A0AAD9MV75</accession>
<name>A0AAD9MV75_9ANNE</name>
<dbReference type="Proteomes" id="UP001208570">
    <property type="component" value="Unassembled WGS sequence"/>
</dbReference>
<dbReference type="AlphaFoldDB" id="A0AAD9MV75"/>
<dbReference type="GO" id="GO:0005737">
    <property type="term" value="C:cytoplasm"/>
    <property type="evidence" value="ECO:0007669"/>
    <property type="project" value="TreeGrafter"/>
</dbReference>
<evidence type="ECO:0000256" key="4">
    <source>
        <dbReference type="PIRNR" id="PIRNR036492"/>
    </source>
</evidence>
<organism evidence="10 11">
    <name type="scientific">Paralvinella palmiformis</name>
    <dbReference type="NCBI Taxonomy" id="53620"/>
    <lineage>
        <taxon>Eukaryota</taxon>
        <taxon>Metazoa</taxon>
        <taxon>Spiralia</taxon>
        <taxon>Lophotrochozoa</taxon>
        <taxon>Annelida</taxon>
        <taxon>Polychaeta</taxon>
        <taxon>Sedentaria</taxon>
        <taxon>Canalipalpata</taxon>
        <taxon>Terebellida</taxon>
        <taxon>Terebelliformia</taxon>
        <taxon>Alvinellidae</taxon>
        <taxon>Paralvinella</taxon>
    </lineage>
</organism>
<evidence type="ECO:0000256" key="1">
    <source>
        <dbReference type="ARBA" id="ARBA00009986"/>
    </source>
</evidence>
<dbReference type="EMBL" id="JAODUP010000687">
    <property type="protein sequence ID" value="KAK2145343.1"/>
    <property type="molecule type" value="Genomic_DNA"/>
</dbReference>
<keyword evidence="11" id="KW-1185">Reference proteome</keyword>
<comment type="similarity">
    <text evidence="1 4 7">Belongs to the aldehyde dehydrogenase family.</text>
</comment>
<dbReference type="PANTHER" id="PTHR43570">
    <property type="entry name" value="ALDEHYDE DEHYDROGENASE"/>
    <property type="match status" value="1"/>
</dbReference>
<dbReference type="FunFam" id="3.40.309.10:FF:000003">
    <property type="entry name" value="Aldehyde dehydrogenase"/>
    <property type="match status" value="1"/>
</dbReference>
<protein>
    <recommendedName>
        <fullName evidence="4">Aldehyde dehydrogenase</fullName>
    </recommendedName>
</protein>
<evidence type="ECO:0000259" key="9">
    <source>
        <dbReference type="Pfam" id="PF00171"/>
    </source>
</evidence>
<keyword evidence="3" id="KW-0520">NAD</keyword>
<gene>
    <name evidence="10" type="ORF">LSH36_687g03063</name>
</gene>
<comment type="caution">
    <text evidence="10">The sequence shown here is derived from an EMBL/GenBank/DDBJ whole genome shotgun (WGS) entry which is preliminary data.</text>
</comment>
<dbReference type="PANTHER" id="PTHR43570:SF16">
    <property type="entry name" value="ALDEHYDE DEHYDROGENASE TYPE III, ISOFORM Q"/>
    <property type="match status" value="1"/>
</dbReference>
<feature type="domain" description="Aldehyde dehydrogenase" evidence="9">
    <location>
        <begin position="2"/>
        <end position="423"/>
    </location>
</feature>
<keyword evidence="8" id="KW-0472">Membrane</keyword>
<sequence>MENYNQTVNKMRSVFMSGRTKDLAWRKTQLKALKSMIEEKREEICEVLYKDLRKNKFETRLMEVEFVLNELVDALNALDEWAKPEKVKKTLLTMMDQAFIKSEPYGVVLIIGTWNYPIQLVISPLIGAIAAGNAVIIKPSEISENTSNFLEYTIPQYLDKECIQVINGGVPETTALLAERFDYIFYTGNTVVAKIIAVAAAKYLTPTTMELGGKSPCYVHPDSDLDLVAKRLLWGKLLNSGQTCIAPDYVICNKEVEPELLKRMKATLVEFYGEDVQKSDCFSRIVNNKHFNRMKSLLSCGEVAIGGKTDEKDNYVEPTVLINVKATDPVMETEVFGPILPIFTAKDEVDAITFINSREKPLALYVFAKDKNIQKMFLEKTSSGGVCVNDCLMHCSVTALPFGGVGNSGYGAYHGKFTFDTFSHKRGCLVKKQSLEILNKIRCPPYTDRKLQITEFAIKKKLRRHSIFGLWPFVIIGAIFGLFLRFFTD</sequence>
<dbReference type="InterPro" id="IPR016161">
    <property type="entry name" value="Ald_DH/histidinol_DH"/>
</dbReference>
<keyword evidence="2 4" id="KW-0560">Oxidoreductase</keyword>
<keyword evidence="8" id="KW-1133">Transmembrane helix</keyword>
<dbReference type="GO" id="GO:0006081">
    <property type="term" value="P:aldehyde metabolic process"/>
    <property type="evidence" value="ECO:0007669"/>
    <property type="project" value="InterPro"/>
</dbReference>
<evidence type="ECO:0000256" key="7">
    <source>
        <dbReference type="RuleBase" id="RU003345"/>
    </source>
</evidence>
<dbReference type="InterPro" id="IPR012394">
    <property type="entry name" value="Aldehyde_DH_NAD(P)"/>
</dbReference>
<evidence type="ECO:0000256" key="5">
    <source>
        <dbReference type="PIRSR" id="PIRSR036492-1"/>
    </source>
</evidence>
<dbReference type="SUPFAM" id="SSF53720">
    <property type="entry name" value="ALDH-like"/>
    <property type="match status" value="1"/>
</dbReference>
<dbReference type="FunFam" id="3.40.605.10:FF:000004">
    <property type="entry name" value="Aldehyde dehydrogenase"/>
    <property type="match status" value="1"/>
</dbReference>
<dbReference type="PROSITE" id="PS00070">
    <property type="entry name" value="ALDEHYDE_DEHYDR_CYS"/>
    <property type="match status" value="1"/>
</dbReference>
<dbReference type="InterPro" id="IPR016163">
    <property type="entry name" value="Ald_DH_C"/>
</dbReference>
<dbReference type="InterPro" id="IPR016162">
    <property type="entry name" value="Ald_DH_N"/>
</dbReference>
<feature type="active site" evidence="5 6">
    <location>
        <position position="210"/>
    </location>
</feature>
<dbReference type="Gene3D" id="3.40.605.10">
    <property type="entry name" value="Aldehyde Dehydrogenase, Chain A, domain 1"/>
    <property type="match status" value="1"/>
</dbReference>
<dbReference type="GO" id="GO:0004029">
    <property type="term" value="F:aldehyde dehydrogenase (NAD+) activity"/>
    <property type="evidence" value="ECO:0007669"/>
    <property type="project" value="TreeGrafter"/>
</dbReference>
<feature type="transmembrane region" description="Helical" evidence="8">
    <location>
        <begin position="468"/>
        <end position="487"/>
    </location>
</feature>
<evidence type="ECO:0000313" key="10">
    <source>
        <dbReference type="EMBL" id="KAK2145343.1"/>
    </source>
</evidence>
<evidence type="ECO:0000256" key="6">
    <source>
        <dbReference type="PROSITE-ProRule" id="PRU10007"/>
    </source>
</evidence>
<evidence type="ECO:0000313" key="11">
    <source>
        <dbReference type="Proteomes" id="UP001208570"/>
    </source>
</evidence>
<dbReference type="InterPro" id="IPR016160">
    <property type="entry name" value="Ald_DH_CS_CYS"/>
</dbReference>
<dbReference type="InterPro" id="IPR029510">
    <property type="entry name" value="Ald_DH_CS_GLU"/>
</dbReference>
<dbReference type="InterPro" id="IPR015590">
    <property type="entry name" value="Aldehyde_DH_dom"/>
</dbReference>